<dbReference type="Pfam" id="PF22669">
    <property type="entry name" value="Exo_endo_phos2"/>
    <property type="match status" value="2"/>
</dbReference>
<reference evidence="6" key="1">
    <citation type="submission" date="2024-06" db="EMBL/GenBank/DDBJ databases">
        <authorList>
            <person name="Ryan C."/>
        </authorList>
    </citation>
    <scope>NUCLEOTIDE SEQUENCE [LARGE SCALE GENOMIC DNA]</scope>
</reference>
<organism evidence="5 6">
    <name type="scientific">Urochloa decumbens</name>
    <dbReference type="NCBI Taxonomy" id="240449"/>
    <lineage>
        <taxon>Eukaryota</taxon>
        <taxon>Viridiplantae</taxon>
        <taxon>Streptophyta</taxon>
        <taxon>Embryophyta</taxon>
        <taxon>Tracheophyta</taxon>
        <taxon>Spermatophyta</taxon>
        <taxon>Magnoliopsida</taxon>
        <taxon>Liliopsida</taxon>
        <taxon>Poales</taxon>
        <taxon>Poaceae</taxon>
        <taxon>PACMAD clade</taxon>
        <taxon>Panicoideae</taxon>
        <taxon>Panicodae</taxon>
        <taxon>Paniceae</taxon>
        <taxon>Melinidinae</taxon>
        <taxon>Urochloa</taxon>
    </lineage>
</organism>
<dbReference type="Gene3D" id="3.60.10.10">
    <property type="entry name" value="Endonuclease/exonuclease/phosphatase"/>
    <property type="match status" value="2"/>
</dbReference>
<evidence type="ECO:0000313" key="5">
    <source>
        <dbReference type="EMBL" id="CAL4947767.1"/>
    </source>
</evidence>
<dbReference type="PANTHER" id="PTHR45666:SF5">
    <property type="entry name" value="TYPE IV INOSITOL POLYPHOSPHATE 5-PHOSPHATASE 3"/>
    <property type="match status" value="1"/>
</dbReference>
<comment type="similarity">
    <text evidence="1">Belongs to the inositol polyphosphate 5-phosphatase family.</text>
</comment>
<gene>
    <name evidence="5" type="ORF">URODEC1_LOCUS36976</name>
</gene>
<keyword evidence="2" id="KW-0378">Hydrolase</keyword>
<dbReference type="GO" id="GO:0034485">
    <property type="term" value="F:phosphatidylinositol-3,4,5-trisphosphate 5-phosphatase activity"/>
    <property type="evidence" value="ECO:0007669"/>
    <property type="project" value="UniProtKB-ARBA"/>
</dbReference>
<evidence type="ECO:0000259" key="4">
    <source>
        <dbReference type="SMART" id="SM00128"/>
    </source>
</evidence>
<evidence type="ECO:0000313" key="6">
    <source>
        <dbReference type="Proteomes" id="UP001497457"/>
    </source>
</evidence>
<name>A0ABC8YRM7_9POAL</name>
<proteinExistence type="inferred from homology"/>
<feature type="region of interest" description="Disordered" evidence="3">
    <location>
        <begin position="222"/>
        <end position="241"/>
    </location>
</feature>
<sequence>MAAAHTSSTARPRATPPPPPARPLHHLAALEEGEAVAALSHPGAHRVRRKGRKQKQLWPRTVLRKWLNIRSPESDFSADEGDTTDDTDSELEYEEMCAWERKLRDEERSLRGLGAETIGNQLGTVPYGLHRRRKSETLRAQYIDVRELRICAGTWNVAGRLPPDDLDIQEWLDMEEPADIYVLGFQEIVPLNAGNIFGAEDNRPVAKWENIIRETLNKISPGEPKYKCHSDPPSPSRFKPSDDAFVMEDELLSDSDSESDGEVHPLNEQDLIASVDGIHGNKCQHPADAPEMILQDEKFSRLPSMKTFDRSHNLSFKESNLEEKICQKLLTKTLSHSERLGMIWPEPPLDMLAQCLPDSTQSLPSGRALRTYLSFKSVNGDCGPFPEDNLVPDLNINYAAVKKKRPYFVRIISKQMVGVYLSIWVRRSLRKHIQSLKVSTVGVGAMGYIGNKGSISVSMSVYQTHFCFICCHLTSGEKEGDELKRNADVQEIHRRTIFNPVSRVNMPKTIYDHERIVWLGDFNYRINLSYEKTHELISKQDWNELFGKDQLKVELKKGHVFEGWTEGVINFPPTYKYKVNSDKYISDEHKSGRRTPAWCDRILSHGKSMRLLSYKTVDLRLSDHRPVTALYMVDVEVFSSKKLQRALTFTDAEAEEQLSFEEDSTSGIYNLGLC</sequence>
<dbReference type="SMART" id="SM00128">
    <property type="entry name" value="IPPc"/>
    <property type="match status" value="1"/>
</dbReference>
<dbReference type="SUPFAM" id="SSF56219">
    <property type="entry name" value="DNase I-like"/>
    <property type="match status" value="2"/>
</dbReference>
<evidence type="ECO:0000256" key="3">
    <source>
        <dbReference type="SAM" id="MobiDB-lite"/>
    </source>
</evidence>
<evidence type="ECO:0000256" key="1">
    <source>
        <dbReference type="ARBA" id="ARBA00010768"/>
    </source>
</evidence>
<dbReference type="FunFam" id="3.60.10.10:FF:000038">
    <property type="entry name" value="type IV inositol polyphosphate 5-phosphatase 3"/>
    <property type="match status" value="1"/>
</dbReference>
<dbReference type="InterPro" id="IPR000300">
    <property type="entry name" value="IPPc"/>
</dbReference>
<feature type="region of interest" description="Disordered" evidence="3">
    <location>
        <begin position="1"/>
        <end position="25"/>
    </location>
</feature>
<dbReference type="AlphaFoldDB" id="A0ABC8YRM7"/>
<dbReference type="Proteomes" id="UP001497457">
    <property type="component" value="Chromosome 17b"/>
</dbReference>
<evidence type="ECO:0000256" key="2">
    <source>
        <dbReference type="ARBA" id="ARBA00022801"/>
    </source>
</evidence>
<dbReference type="EMBL" id="OZ075127">
    <property type="protein sequence ID" value="CAL4947767.1"/>
    <property type="molecule type" value="Genomic_DNA"/>
</dbReference>
<dbReference type="InterPro" id="IPR045849">
    <property type="entry name" value="IP5P_plant"/>
</dbReference>
<dbReference type="GO" id="GO:0004439">
    <property type="term" value="F:phosphatidylinositol-4,5-bisphosphate 5-phosphatase activity"/>
    <property type="evidence" value="ECO:0007669"/>
    <property type="project" value="UniProtKB-ARBA"/>
</dbReference>
<protein>
    <recommendedName>
        <fullName evidence="4">Inositol polyphosphate-related phosphatase domain-containing protein</fullName>
    </recommendedName>
</protein>
<accession>A0ABC8YRM7</accession>
<dbReference type="PANTHER" id="PTHR45666">
    <property type="entry name" value="TYPE IV INOSITOL POLYPHOSPHATE 5-PHOSPHATASE 9"/>
    <property type="match status" value="1"/>
</dbReference>
<dbReference type="InterPro" id="IPR036691">
    <property type="entry name" value="Endo/exonu/phosph_ase_sf"/>
</dbReference>
<keyword evidence="6" id="KW-1185">Reference proteome</keyword>
<feature type="domain" description="Inositol polyphosphate-related phosphatase" evidence="4">
    <location>
        <begin position="303"/>
        <end position="639"/>
    </location>
</feature>
<dbReference type="GO" id="GO:0046856">
    <property type="term" value="P:phosphatidylinositol dephosphorylation"/>
    <property type="evidence" value="ECO:0007669"/>
    <property type="project" value="UniProtKB-ARBA"/>
</dbReference>
<reference evidence="5 6" key="2">
    <citation type="submission" date="2024-10" db="EMBL/GenBank/DDBJ databases">
        <authorList>
            <person name="Ryan C."/>
        </authorList>
    </citation>
    <scope>NUCLEOTIDE SEQUENCE [LARGE SCALE GENOMIC DNA]</scope>
</reference>
<dbReference type="FunFam" id="3.60.10.10:FF:000014">
    <property type="entry name" value="Type I inositol polyphosphate 5-phosphatase 1"/>
    <property type="match status" value="1"/>
</dbReference>